<organism evidence="2 3">
    <name type="scientific">Portunus trituberculatus</name>
    <name type="common">Swimming crab</name>
    <name type="synonym">Neptunus trituberculatus</name>
    <dbReference type="NCBI Taxonomy" id="210409"/>
    <lineage>
        <taxon>Eukaryota</taxon>
        <taxon>Metazoa</taxon>
        <taxon>Ecdysozoa</taxon>
        <taxon>Arthropoda</taxon>
        <taxon>Crustacea</taxon>
        <taxon>Multicrustacea</taxon>
        <taxon>Malacostraca</taxon>
        <taxon>Eumalacostraca</taxon>
        <taxon>Eucarida</taxon>
        <taxon>Decapoda</taxon>
        <taxon>Pleocyemata</taxon>
        <taxon>Brachyura</taxon>
        <taxon>Eubrachyura</taxon>
        <taxon>Portunoidea</taxon>
        <taxon>Portunidae</taxon>
        <taxon>Portuninae</taxon>
        <taxon>Portunus</taxon>
    </lineage>
</organism>
<evidence type="ECO:0000313" key="2">
    <source>
        <dbReference type="EMBL" id="MPD04687.1"/>
    </source>
</evidence>
<dbReference type="AlphaFoldDB" id="A0A5B7KDG0"/>
<comment type="caution">
    <text evidence="2">The sequence shown here is derived from an EMBL/GenBank/DDBJ whole genome shotgun (WGS) entry which is preliminary data.</text>
</comment>
<evidence type="ECO:0000313" key="3">
    <source>
        <dbReference type="Proteomes" id="UP000324222"/>
    </source>
</evidence>
<feature type="compositionally biased region" description="Basic and acidic residues" evidence="1">
    <location>
        <begin position="1"/>
        <end position="20"/>
    </location>
</feature>
<reference evidence="2 3" key="1">
    <citation type="submission" date="2019-05" db="EMBL/GenBank/DDBJ databases">
        <title>Another draft genome of Portunus trituberculatus and its Hox gene families provides insights of decapod evolution.</title>
        <authorList>
            <person name="Jeong J.-H."/>
            <person name="Song I."/>
            <person name="Kim S."/>
            <person name="Choi T."/>
            <person name="Kim D."/>
            <person name="Ryu S."/>
            <person name="Kim W."/>
        </authorList>
    </citation>
    <scope>NUCLEOTIDE SEQUENCE [LARGE SCALE GENOMIC DNA]</scope>
    <source>
        <tissue evidence="2">Muscle</tissue>
    </source>
</reference>
<evidence type="ECO:0000256" key="1">
    <source>
        <dbReference type="SAM" id="MobiDB-lite"/>
    </source>
</evidence>
<feature type="region of interest" description="Disordered" evidence="1">
    <location>
        <begin position="1"/>
        <end position="31"/>
    </location>
</feature>
<accession>A0A5B7KDG0</accession>
<dbReference type="Proteomes" id="UP000324222">
    <property type="component" value="Unassembled WGS sequence"/>
</dbReference>
<keyword evidence="3" id="KW-1185">Reference proteome</keyword>
<sequence>MNGHESEAALRKNDPEEGRQTFRKKTDRLSVSTKRLQLSSLYLPASVSVPPSSGEARLLPITYPHHPPHRSPGQQVEK</sequence>
<protein>
    <submittedName>
        <fullName evidence="2">Uncharacterized protein</fullName>
    </submittedName>
</protein>
<name>A0A5B7KDG0_PORTR</name>
<proteinExistence type="predicted"/>
<gene>
    <name evidence="2" type="ORF">E2C01_100390</name>
</gene>
<feature type="region of interest" description="Disordered" evidence="1">
    <location>
        <begin position="47"/>
        <end position="78"/>
    </location>
</feature>
<dbReference type="EMBL" id="VSRR010142271">
    <property type="protein sequence ID" value="MPD04687.1"/>
    <property type="molecule type" value="Genomic_DNA"/>
</dbReference>